<keyword evidence="2" id="KW-1185">Reference proteome</keyword>
<dbReference type="AlphaFoldDB" id="A0A1B7MD48"/>
<dbReference type="Proteomes" id="UP000092154">
    <property type="component" value="Unassembled WGS sequence"/>
</dbReference>
<feature type="non-terminal residue" evidence="1">
    <location>
        <position position="1"/>
    </location>
</feature>
<proteinExistence type="predicted"/>
<evidence type="ECO:0000313" key="1">
    <source>
        <dbReference type="EMBL" id="OAX30514.1"/>
    </source>
</evidence>
<accession>A0A1B7MD48</accession>
<reference evidence="1 2" key="1">
    <citation type="submission" date="2016-06" db="EMBL/GenBank/DDBJ databases">
        <title>Comparative genomics of the ectomycorrhizal sister species Rhizopogon vinicolor and Rhizopogon vesiculosus (Basidiomycota: Boletales) reveals a divergence of the mating type B locus.</title>
        <authorList>
            <consortium name="DOE Joint Genome Institute"/>
            <person name="Mujic A.B."/>
            <person name="Kuo A."/>
            <person name="Tritt A."/>
            <person name="Lipzen A."/>
            <person name="Chen C."/>
            <person name="Johnson J."/>
            <person name="Sharma A."/>
            <person name="Barry K."/>
            <person name="Grigoriev I.V."/>
            <person name="Spatafora J.W."/>
        </authorList>
    </citation>
    <scope>NUCLEOTIDE SEQUENCE [LARGE SCALE GENOMIC DNA]</scope>
    <source>
        <strain evidence="1 2">AM-OR11-026</strain>
    </source>
</reference>
<dbReference type="InterPro" id="IPR027417">
    <property type="entry name" value="P-loop_NTPase"/>
</dbReference>
<dbReference type="EMBL" id="KV450347">
    <property type="protein sequence ID" value="OAX30514.1"/>
    <property type="molecule type" value="Genomic_DNA"/>
</dbReference>
<dbReference type="InParanoid" id="A0A1B7MD48"/>
<evidence type="ECO:0000313" key="2">
    <source>
        <dbReference type="Proteomes" id="UP000092154"/>
    </source>
</evidence>
<dbReference type="Gene3D" id="3.40.50.300">
    <property type="entry name" value="P-loop containing nucleotide triphosphate hydrolases"/>
    <property type="match status" value="1"/>
</dbReference>
<organism evidence="1 2">
    <name type="scientific">Rhizopogon vinicolor AM-OR11-026</name>
    <dbReference type="NCBI Taxonomy" id="1314800"/>
    <lineage>
        <taxon>Eukaryota</taxon>
        <taxon>Fungi</taxon>
        <taxon>Dikarya</taxon>
        <taxon>Basidiomycota</taxon>
        <taxon>Agaricomycotina</taxon>
        <taxon>Agaricomycetes</taxon>
        <taxon>Agaricomycetidae</taxon>
        <taxon>Boletales</taxon>
        <taxon>Suillineae</taxon>
        <taxon>Rhizopogonaceae</taxon>
        <taxon>Rhizopogon</taxon>
    </lineage>
</organism>
<sequence>RNLYSEVIQGVTMILVSPEQLQSSAFEGVLKDKLFIGRITILGVDEVYLLIAWGKVLRKTYEQ</sequence>
<feature type="non-terminal residue" evidence="1">
    <location>
        <position position="63"/>
    </location>
</feature>
<dbReference type="OrthoDB" id="2691459at2759"/>
<gene>
    <name evidence="1" type="ORF">K503DRAFT_674384</name>
</gene>
<protein>
    <submittedName>
        <fullName evidence="1">Uncharacterized protein</fullName>
    </submittedName>
</protein>
<name>A0A1B7MD48_9AGAM</name>